<dbReference type="GO" id="GO:0005524">
    <property type="term" value="F:ATP binding"/>
    <property type="evidence" value="ECO:0007669"/>
    <property type="project" value="UniProtKB-KW"/>
</dbReference>
<dbReference type="PROSITE" id="PS50893">
    <property type="entry name" value="ABC_TRANSPORTER_2"/>
    <property type="match status" value="1"/>
</dbReference>
<dbReference type="SUPFAM" id="SSF52540">
    <property type="entry name" value="P-loop containing nucleoside triphosphate hydrolases"/>
    <property type="match status" value="1"/>
</dbReference>
<comment type="subcellular location">
    <subcellularLocation>
        <location evidence="1">Cell inner membrane</location>
        <topology evidence="1">Multi-pass membrane protein</topology>
    </subcellularLocation>
</comment>
<comment type="similarity">
    <text evidence="9">Belongs to the ABC transporter superfamily. Macrolide exporter (TC 3.A.1.122) family.</text>
</comment>
<dbReference type="EMBL" id="AP024412">
    <property type="protein sequence ID" value="BCR35925.1"/>
    <property type="molecule type" value="Genomic_DNA"/>
</dbReference>
<keyword evidence="2" id="KW-0813">Transport</keyword>
<dbReference type="CDD" id="cd03255">
    <property type="entry name" value="ABC_MJ0796_LolCDE_FtsE"/>
    <property type="match status" value="1"/>
</dbReference>
<evidence type="ECO:0000256" key="9">
    <source>
        <dbReference type="ARBA" id="ARBA00038388"/>
    </source>
</evidence>
<dbReference type="Gene3D" id="3.40.50.300">
    <property type="entry name" value="P-loop containing nucleotide triphosphate hydrolases"/>
    <property type="match status" value="1"/>
</dbReference>
<name>A0A7U9TIB9_9MOLU</name>
<dbReference type="GO" id="GO:0005886">
    <property type="term" value="C:plasma membrane"/>
    <property type="evidence" value="ECO:0007669"/>
    <property type="project" value="UniProtKB-SubCell"/>
</dbReference>
<dbReference type="PANTHER" id="PTHR42798:SF4">
    <property type="entry name" value="ABC TRANSPORTER DOMAIN-CONTAINING PROTEIN"/>
    <property type="match status" value="1"/>
</dbReference>
<dbReference type="InterPro" id="IPR003593">
    <property type="entry name" value="AAA+_ATPase"/>
</dbReference>
<keyword evidence="8" id="KW-0472">Membrane</keyword>
<dbReference type="InterPro" id="IPR003439">
    <property type="entry name" value="ABC_transporter-like_ATP-bd"/>
</dbReference>
<gene>
    <name evidence="10" type="ORF">MPAN_008180</name>
</gene>
<dbReference type="InterPro" id="IPR017871">
    <property type="entry name" value="ABC_transporter-like_CS"/>
</dbReference>
<dbReference type="Pfam" id="PF02687">
    <property type="entry name" value="FtsX"/>
    <property type="match status" value="1"/>
</dbReference>
<keyword evidence="4" id="KW-0812">Transmembrane</keyword>
<keyword evidence="6 10" id="KW-0067">ATP-binding</keyword>
<dbReference type="SMART" id="SM00382">
    <property type="entry name" value="AAA"/>
    <property type="match status" value="1"/>
</dbReference>
<evidence type="ECO:0000256" key="4">
    <source>
        <dbReference type="ARBA" id="ARBA00022692"/>
    </source>
</evidence>
<keyword evidence="3" id="KW-1003">Cell membrane</keyword>
<organism evidence="10 11">
    <name type="scientific">Mariniplasma anaerobium</name>
    <dbReference type="NCBI Taxonomy" id="2735436"/>
    <lineage>
        <taxon>Bacteria</taxon>
        <taxon>Bacillati</taxon>
        <taxon>Mycoplasmatota</taxon>
        <taxon>Mollicutes</taxon>
        <taxon>Acholeplasmatales</taxon>
        <taxon>Acholeplasmataceae</taxon>
        <taxon>Mariniplasma</taxon>
    </lineage>
</organism>
<proteinExistence type="inferred from homology"/>
<evidence type="ECO:0000256" key="5">
    <source>
        <dbReference type="ARBA" id="ARBA00022741"/>
    </source>
</evidence>
<dbReference type="GO" id="GO:0022857">
    <property type="term" value="F:transmembrane transporter activity"/>
    <property type="evidence" value="ECO:0007669"/>
    <property type="project" value="UniProtKB-ARBA"/>
</dbReference>
<evidence type="ECO:0000256" key="6">
    <source>
        <dbReference type="ARBA" id="ARBA00022840"/>
    </source>
</evidence>
<sequence length="742" mass="83731">MAMIKLDQVSKYYRSEDTVSVGMKNISLEFELGEFVAVTGESGSGKSTLLNVISGLDGYEDGELFLFGEETSHYTIADWERYRGTYIGFVFQSYNIIDSYTVYQNVMLALEIQGYDKHKRKQRALELIDQVGLTSHKNHKASKLSGGQKQRAVIARALAKDCPVIVADEPTGNLDSKSAEQVMDLLFSISKNKLVIVVTHDYSQVQAYATRKIKMHDGEVVEDKPIKKPEKVEPGKVIQPKRMPFLSLLRFAVRNLLATPKKLFFLMIMQILVIGVFTIVYTNQISNIREIGLEQSSVYPSVPETRLIVEKRDGTAFTAAEIEELESNRRVEAVYPNAMNFYNETSLYVVKENQFEYGRANVDGTDSVVSLSQRDVDGELPVLANEIVMSANYDFNVGDTVVINVGNAYYWQPEGASTISVGTFVVSGIDKQDRDIIYFSEAYLNQPSANESLIDYQKLSNLSDRINYELMINFDGDQMYGYRKEGTNITEDILFDGGGTRTILTNQTIQFSIYDVNYQSQISMTLTGLTLNVPEEIYYGFTVNQNTHDDIRDYFLTLLESTYTIEPKQYVSVSVSGFYAGNRLLNTLDSDAYKIYYPANISGAMREIQVFFASFLAVILLTLFGMFLYSIVHAVTKNVMNARKKDFAIYRSIGANKATLAQLVVIEQVMMSTIGFAITILLITVLSNNIYVLTATIKYMEVKDYFILLGAFMFFGAWLGLRFNKKVFNQSVIETLTQSRGE</sequence>
<dbReference type="RefSeq" id="WP_176239770.1">
    <property type="nucleotide sequence ID" value="NZ_AP024412.1"/>
</dbReference>
<dbReference type="InterPro" id="IPR017911">
    <property type="entry name" value="MacB-like_ATP-bd"/>
</dbReference>
<evidence type="ECO:0000256" key="8">
    <source>
        <dbReference type="ARBA" id="ARBA00023136"/>
    </source>
</evidence>
<evidence type="ECO:0000313" key="10">
    <source>
        <dbReference type="EMBL" id="BCR35925.1"/>
    </source>
</evidence>
<evidence type="ECO:0000256" key="7">
    <source>
        <dbReference type="ARBA" id="ARBA00022989"/>
    </source>
</evidence>
<reference evidence="10" key="1">
    <citation type="submission" date="2021-01" db="EMBL/GenBank/DDBJ databases">
        <title>Draft genome sequence of Acholeplasmataceae bacterium strain Mahy22.</title>
        <authorList>
            <person name="Watanabe M."/>
            <person name="Kojima H."/>
            <person name="Fukui M."/>
        </authorList>
    </citation>
    <scope>NUCLEOTIDE SEQUENCE</scope>
    <source>
        <strain evidence="10">Mahy22</strain>
    </source>
</reference>
<evidence type="ECO:0000313" key="11">
    <source>
        <dbReference type="Proteomes" id="UP000620133"/>
    </source>
</evidence>
<accession>A0A7U9TIB9</accession>
<dbReference type="AlphaFoldDB" id="A0A7U9TIB9"/>
<evidence type="ECO:0000256" key="2">
    <source>
        <dbReference type="ARBA" id="ARBA00022448"/>
    </source>
</evidence>
<dbReference type="InterPro" id="IPR027417">
    <property type="entry name" value="P-loop_NTPase"/>
</dbReference>
<keyword evidence="7" id="KW-1133">Transmembrane helix</keyword>
<dbReference type="GO" id="GO:0016887">
    <property type="term" value="F:ATP hydrolysis activity"/>
    <property type="evidence" value="ECO:0007669"/>
    <property type="project" value="InterPro"/>
</dbReference>
<dbReference type="InterPro" id="IPR003838">
    <property type="entry name" value="ABC3_permease_C"/>
</dbReference>
<dbReference type="GO" id="GO:0098796">
    <property type="term" value="C:membrane protein complex"/>
    <property type="evidence" value="ECO:0007669"/>
    <property type="project" value="UniProtKB-ARBA"/>
</dbReference>
<dbReference type="PANTHER" id="PTHR42798">
    <property type="entry name" value="LIPOPROTEIN-RELEASING SYSTEM ATP-BINDING PROTEIN LOLD"/>
    <property type="match status" value="1"/>
</dbReference>
<keyword evidence="11" id="KW-1185">Reference proteome</keyword>
<keyword evidence="5" id="KW-0547">Nucleotide-binding</keyword>
<protein>
    <submittedName>
        <fullName evidence="10">Sulfate ABC transporter ATP-binding protein</fullName>
    </submittedName>
</protein>
<evidence type="ECO:0000256" key="1">
    <source>
        <dbReference type="ARBA" id="ARBA00004429"/>
    </source>
</evidence>
<evidence type="ECO:0000256" key="3">
    <source>
        <dbReference type="ARBA" id="ARBA00022475"/>
    </source>
</evidence>
<dbReference type="PROSITE" id="PS00211">
    <property type="entry name" value="ABC_TRANSPORTER_1"/>
    <property type="match status" value="1"/>
</dbReference>
<dbReference type="Proteomes" id="UP000620133">
    <property type="component" value="Chromosome"/>
</dbReference>
<dbReference type="KEGG" id="manr:MPAN_008180"/>
<dbReference type="Pfam" id="PF00005">
    <property type="entry name" value="ABC_tran"/>
    <property type="match status" value="1"/>
</dbReference>
<dbReference type="FunFam" id="3.40.50.300:FF:000032">
    <property type="entry name" value="Export ABC transporter ATP-binding protein"/>
    <property type="match status" value="1"/>
</dbReference>